<feature type="transmembrane region" description="Helical" evidence="1">
    <location>
        <begin position="57"/>
        <end position="76"/>
    </location>
</feature>
<keyword evidence="1" id="KW-0812">Transmembrane</keyword>
<evidence type="ECO:0000313" key="3">
    <source>
        <dbReference type="Proteomes" id="UP001642900"/>
    </source>
</evidence>
<evidence type="ECO:0000256" key="1">
    <source>
        <dbReference type="SAM" id="Phobius"/>
    </source>
</evidence>
<keyword evidence="3" id="KW-1185">Reference proteome</keyword>
<organism evidence="2 3">
    <name type="scientific">Allomesorhizobium camelthorni</name>
    <dbReference type="NCBI Taxonomy" id="475069"/>
    <lineage>
        <taxon>Bacteria</taxon>
        <taxon>Pseudomonadati</taxon>
        <taxon>Pseudomonadota</taxon>
        <taxon>Alphaproteobacteria</taxon>
        <taxon>Hyphomicrobiales</taxon>
        <taxon>Phyllobacteriaceae</taxon>
        <taxon>Allomesorhizobium</taxon>
    </lineage>
</organism>
<evidence type="ECO:0000313" key="2">
    <source>
        <dbReference type="EMBL" id="NGO54298.1"/>
    </source>
</evidence>
<feature type="transmembrane region" description="Helical" evidence="1">
    <location>
        <begin position="27"/>
        <end position="45"/>
    </location>
</feature>
<protein>
    <submittedName>
        <fullName evidence="2">Uncharacterized protein</fullName>
    </submittedName>
</protein>
<keyword evidence="1" id="KW-1133">Transmembrane helix</keyword>
<keyword evidence="1" id="KW-0472">Membrane</keyword>
<dbReference type="EMBL" id="JAAKZF010000048">
    <property type="protein sequence ID" value="NGO54298.1"/>
    <property type="molecule type" value="Genomic_DNA"/>
</dbReference>
<proteinExistence type="predicted"/>
<dbReference type="Proteomes" id="UP001642900">
    <property type="component" value="Unassembled WGS sequence"/>
</dbReference>
<dbReference type="RefSeq" id="WP_165032483.1">
    <property type="nucleotide sequence ID" value="NZ_JAAKZF010000048.1"/>
</dbReference>
<gene>
    <name evidence="2" type="ORF">G6N73_24735</name>
</gene>
<feature type="transmembrane region" description="Helical" evidence="1">
    <location>
        <begin position="88"/>
        <end position="108"/>
    </location>
</feature>
<sequence>MEYILGPVVAFITYAVAAFGLKVPNDLAPLHGVAVFASLAGWYVGSIEPAKGSTMRHSLLSIVLTAVFGGICLFVYDLRGHIVGPGWLYLILSYVSFFLVFATLSFLLSVCKNIVIKKTPDE</sequence>
<comment type="caution">
    <text evidence="2">The sequence shown here is derived from an EMBL/GenBank/DDBJ whole genome shotgun (WGS) entry which is preliminary data.</text>
</comment>
<name>A0A6G4WIW4_9HYPH</name>
<reference evidence="2 3" key="1">
    <citation type="submission" date="2020-02" db="EMBL/GenBank/DDBJ databases">
        <title>Genome sequence of strain CCNWXJ40-4.</title>
        <authorList>
            <person name="Gao J."/>
            <person name="Sun J."/>
        </authorList>
    </citation>
    <scope>NUCLEOTIDE SEQUENCE [LARGE SCALE GENOMIC DNA]</scope>
    <source>
        <strain evidence="2 3">CCNWXJ 40-4</strain>
    </source>
</reference>
<dbReference type="AlphaFoldDB" id="A0A6G4WIW4"/>
<accession>A0A6G4WIW4</accession>